<evidence type="ECO:0000313" key="1">
    <source>
        <dbReference type="EMBL" id="MBX27421.1"/>
    </source>
</evidence>
<dbReference type="AlphaFoldDB" id="A0A2P2MB53"/>
<organism evidence="1">
    <name type="scientific">Rhizophora mucronata</name>
    <name type="common">Asiatic mangrove</name>
    <dbReference type="NCBI Taxonomy" id="61149"/>
    <lineage>
        <taxon>Eukaryota</taxon>
        <taxon>Viridiplantae</taxon>
        <taxon>Streptophyta</taxon>
        <taxon>Embryophyta</taxon>
        <taxon>Tracheophyta</taxon>
        <taxon>Spermatophyta</taxon>
        <taxon>Magnoliopsida</taxon>
        <taxon>eudicotyledons</taxon>
        <taxon>Gunneridae</taxon>
        <taxon>Pentapetalae</taxon>
        <taxon>rosids</taxon>
        <taxon>fabids</taxon>
        <taxon>Malpighiales</taxon>
        <taxon>Rhizophoraceae</taxon>
        <taxon>Rhizophora</taxon>
    </lineage>
</organism>
<accession>A0A2P2MB53</accession>
<name>A0A2P2MB53_RHIMU</name>
<proteinExistence type="predicted"/>
<reference evidence="1" key="1">
    <citation type="submission" date="2018-02" db="EMBL/GenBank/DDBJ databases">
        <title>Rhizophora mucronata_Transcriptome.</title>
        <authorList>
            <person name="Meera S.P."/>
            <person name="Sreeshan A."/>
            <person name="Augustine A."/>
        </authorList>
    </citation>
    <scope>NUCLEOTIDE SEQUENCE</scope>
    <source>
        <tissue evidence="1">Leaf</tissue>
    </source>
</reference>
<dbReference type="EMBL" id="GGEC01046937">
    <property type="protein sequence ID" value="MBX27421.1"/>
    <property type="molecule type" value="Transcribed_RNA"/>
</dbReference>
<sequence>MSIITTLFWGAVSLTHMYFSDSIVTCVKFMNCGLIPRLGNVRASFMIIGALAAAMVA</sequence>
<protein>
    <submittedName>
        <fullName evidence="1">Clathrin heavy chain 2-like</fullName>
    </submittedName>
</protein>